<dbReference type="EMBL" id="JACJTU010000051">
    <property type="protein sequence ID" value="MBD2738484.1"/>
    <property type="molecule type" value="Genomic_DNA"/>
</dbReference>
<protein>
    <submittedName>
        <fullName evidence="9">Response regulator</fullName>
    </submittedName>
</protein>
<dbReference type="PROSITE" id="PS51755">
    <property type="entry name" value="OMPR_PHOB"/>
    <property type="match status" value="1"/>
</dbReference>
<comment type="caution">
    <text evidence="9">The sequence shown here is derived from an EMBL/GenBank/DDBJ whole genome shotgun (WGS) entry which is preliminary data.</text>
</comment>
<dbReference type="PANTHER" id="PTHR48111:SF15">
    <property type="entry name" value="OMPR SUBFAMILY"/>
    <property type="match status" value="1"/>
</dbReference>
<dbReference type="PROSITE" id="PS50887">
    <property type="entry name" value="GGDEF"/>
    <property type="match status" value="1"/>
</dbReference>
<evidence type="ECO:0000313" key="9">
    <source>
        <dbReference type="EMBL" id="MBD2738484.1"/>
    </source>
</evidence>
<dbReference type="CDD" id="cd00383">
    <property type="entry name" value="trans_reg_C"/>
    <property type="match status" value="1"/>
</dbReference>
<dbReference type="Gene3D" id="3.30.70.270">
    <property type="match status" value="1"/>
</dbReference>
<dbReference type="Gene3D" id="3.40.50.2300">
    <property type="match status" value="3"/>
</dbReference>
<dbReference type="InterPro" id="IPR043128">
    <property type="entry name" value="Rev_trsase/Diguanyl_cyclase"/>
</dbReference>
<dbReference type="Gene3D" id="1.10.10.10">
    <property type="entry name" value="Winged helix-like DNA-binding domain superfamily/Winged helix DNA-binding domain"/>
    <property type="match status" value="1"/>
</dbReference>
<dbReference type="Gene3D" id="1.20.120.160">
    <property type="entry name" value="HPT domain"/>
    <property type="match status" value="1"/>
</dbReference>
<dbReference type="CDD" id="cd01949">
    <property type="entry name" value="GGDEF"/>
    <property type="match status" value="1"/>
</dbReference>
<feature type="modified residue" description="4-aspartylphosphate" evidence="3">
    <location>
        <position position="558"/>
    </location>
</feature>
<keyword evidence="3" id="KW-0597">Phosphoprotein</keyword>
<dbReference type="PANTHER" id="PTHR48111">
    <property type="entry name" value="REGULATOR OF RPOS"/>
    <property type="match status" value="1"/>
</dbReference>
<evidence type="ECO:0000259" key="7">
    <source>
        <dbReference type="PROSITE" id="PS50894"/>
    </source>
</evidence>
<keyword evidence="10" id="KW-1185">Reference proteome</keyword>
<name>A0ABR8KG11_9NOSO</name>
<dbReference type="InterPro" id="IPR016032">
    <property type="entry name" value="Sig_transdc_resp-reg_C-effctor"/>
</dbReference>
<evidence type="ECO:0000256" key="1">
    <source>
        <dbReference type="ARBA" id="ARBA00023125"/>
    </source>
</evidence>
<evidence type="ECO:0000259" key="8">
    <source>
        <dbReference type="PROSITE" id="PS51755"/>
    </source>
</evidence>
<dbReference type="InterPro" id="IPR039420">
    <property type="entry name" value="WalR-like"/>
</dbReference>
<evidence type="ECO:0000259" key="6">
    <source>
        <dbReference type="PROSITE" id="PS50887"/>
    </source>
</evidence>
<feature type="DNA-binding region" description="OmpR/PhoB-type" evidence="4">
    <location>
        <begin position="124"/>
        <end position="223"/>
    </location>
</feature>
<dbReference type="SUPFAM" id="SSF46894">
    <property type="entry name" value="C-terminal effector domain of the bipartite response regulators"/>
    <property type="match status" value="1"/>
</dbReference>
<dbReference type="CDD" id="cd00156">
    <property type="entry name" value="REC"/>
    <property type="match status" value="2"/>
</dbReference>
<feature type="domain" description="Response regulatory" evidence="5">
    <location>
        <begin position="509"/>
        <end position="625"/>
    </location>
</feature>
<evidence type="ECO:0000256" key="4">
    <source>
        <dbReference type="PROSITE-ProRule" id="PRU01091"/>
    </source>
</evidence>
<dbReference type="SMART" id="SM00862">
    <property type="entry name" value="Trans_reg_C"/>
    <property type="match status" value="1"/>
</dbReference>
<feature type="domain" description="GGDEF" evidence="6">
    <location>
        <begin position="665"/>
        <end position="798"/>
    </location>
</feature>
<dbReference type="InterPro" id="IPR001867">
    <property type="entry name" value="OmpR/PhoB-type_DNA-bd"/>
</dbReference>
<feature type="domain" description="OmpR/PhoB-type" evidence="8">
    <location>
        <begin position="124"/>
        <end position="223"/>
    </location>
</feature>
<dbReference type="SMART" id="SM00267">
    <property type="entry name" value="GGDEF"/>
    <property type="match status" value="1"/>
</dbReference>
<dbReference type="Proteomes" id="UP000637383">
    <property type="component" value="Unassembled WGS sequence"/>
</dbReference>
<feature type="modified residue" description="4-aspartylphosphate" evidence="3">
    <location>
        <position position="433"/>
    </location>
</feature>
<reference evidence="9 10" key="1">
    <citation type="journal article" date="2020" name="ISME J.">
        <title>Comparative genomics reveals insights into cyanobacterial evolution and habitat adaptation.</title>
        <authorList>
            <person name="Chen M.Y."/>
            <person name="Teng W.K."/>
            <person name="Zhao L."/>
            <person name="Hu C.X."/>
            <person name="Zhou Y.K."/>
            <person name="Han B.P."/>
            <person name="Song L.R."/>
            <person name="Shu W.S."/>
        </authorList>
    </citation>
    <scope>NUCLEOTIDE SEQUENCE [LARGE SCALE GENOMIC DNA]</scope>
    <source>
        <strain evidence="9 10">FACHB-159</strain>
    </source>
</reference>
<feature type="modified residue" description="4-aspartylphosphate" evidence="3">
    <location>
        <position position="51"/>
    </location>
</feature>
<dbReference type="Gene3D" id="6.10.250.690">
    <property type="match status" value="1"/>
</dbReference>
<keyword evidence="1 4" id="KW-0238">DNA-binding</keyword>
<evidence type="ECO:0000256" key="2">
    <source>
        <dbReference type="PROSITE-ProRule" id="PRU00110"/>
    </source>
</evidence>
<dbReference type="Pfam" id="PF00072">
    <property type="entry name" value="Response_reg"/>
    <property type="match status" value="3"/>
</dbReference>
<dbReference type="SMART" id="SM00448">
    <property type="entry name" value="REC"/>
    <property type="match status" value="3"/>
</dbReference>
<dbReference type="SUPFAM" id="SSF47226">
    <property type="entry name" value="Histidine-containing phosphotransfer domain, HPT domain"/>
    <property type="match status" value="1"/>
</dbReference>
<accession>A0ABR8KG11</accession>
<evidence type="ECO:0000313" key="10">
    <source>
        <dbReference type="Proteomes" id="UP000637383"/>
    </source>
</evidence>
<dbReference type="InterPro" id="IPR036388">
    <property type="entry name" value="WH-like_DNA-bd_sf"/>
</dbReference>
<dbReference type="Pfam" id="PF01627">
    <property type="entry name" value="Hpt"/>
    <property type="match status" value="1"/>
</dbReference>
<gene>
    <name evidence="9" type="ORF">H6H03_32175</name>
</gene>
<dbReference type="InterPro" id="IPR011006">
    <property type="entry name" value="CheY-like_superfamily"/>
</dbReference>
<evidence type="ECO:0000259" key="5">
    <source>
        <dbReference type="PROSITE" id="PS50110"/>
    </source>
</evidence>
<dbReference type="InterPro" id="IPR000160">
    <property type="entry name" value="GGDEF_dom"/>
</dbReference>
<feature type="domain" description="HPt" evidence="7">
    <location>
        <begin position="271"/>
        <end position="368"/>
    </location>
</feature>
<dbReference type="InterPro" id="IPR008207">
    <property type="entry name" value="Sig_transdc_His_kin_Hpt_dom"/>
</dbReference>
<dbReference type="PROSITE" id="PS50110">
    <property type="entry name" value="RESPONSE_REGULATORY"/>
    <property type="match status" value="3"/>
</dbReference>
<feature type="modified residue" description="Phosphohistidine" evidence="2">
    <location>
        <position position="311"/>
    </location>
</feature>
<dbReference type="InterPro" id="IPR029787">
    <property type="entry name" value="Nucleotide_cyclase"/>
</dbReference>
<dbReference type="InterPro" id="IPR001789">
    <property type="entry name" value="Sig_transdc_resp-reg_receiver"/>
</dbReference>
<dbReference type="NCBIfam" id="TIGR00254">
    <property type="entry name" value="GGDEF"/>
    <property type="match status" value="1"/>
</dbReference>
<feature type="domain" description="Response regulatory" evidence="5">
    <location>
        <begin position="384"/>
        <end position="500"/>
    </location>
</feature>
<dbReference type="Pfam" id="PF00990">
    <property type="entry name" value="GGDEF"/>
    <property type="match status" value="1"/>
</dbReference>
<dbReference type="InterPro" id="IPR036641">
    <property type="entry name" value="HPT_dom_sf"/>
</dbReference>
<dbReference type="PROSITE" id="PS50894">
    <property type="entry name" value="HPT"/>
    <property type="match status" value="1"/>
</dbReference>
<organism evidence="9 10">
    <name type="scientific">Nostoc paludosum FACHB-159</name>
    <dbReference type="NCBI Taxonomy" id="2692908"/>
    <lineage>
        <taxon>Bacteria</taxon>
        <taxon>Bacillati</taxon>
        <taxon>Cyanobacteriota</taxon>
        <taxon>Cyanophyceae</taxon>
        <taxon>Nostocales</taxon>
        <taxon>Nostocaceae</taxon>
        <taxon>Nostoc</taxon>
    </lineage>
</organism>
<feature type="domain" description="Response regulatory" evidence="5">
    <location>
        <begin position="2"/>
        <end position="116"/>
    </location>
</feature>
<dbReference type="SUPFAM" id="SSF55073">
    <property type="entry name" value="Nucleotide cyclase"/>
    <property type="match status" value="1"/>
</dbReference>
<dbReference type="CDD" id="cd00088">
    <property type="entry name" value="HPT"/>
    <property type="match status" value="1"/>
</dbReference>
<sequence>MKILVVEDDTHILDLLRKKLTDQRYLVEVANDGQKGLEMALASAYDLILLDVMLPEIDGITLCQQLRSQGCLTPILLLTAEDSNTKKITGLDAGADDYIIKPFNLEELFARIRALLRRSSDITTPIIELGALRFDPIGCQITYQGKLLPLTAKEYALLELFLRNHQRIFSQISLLENLWSFDEAPTENTVRAHIKSLRAKLREAGAKGDLIETVYGFGYRLNIKELKKSATEQKTASKKTNQQQVSSFLKHSVPIANCRDQQKKTSQLAAIWERTKDKYAARMAVIEQAATSLLENTLTEDLRQQAQQQAHTLKGSLGSFGFDSATRLCREMENILKSEAKLGQLEAQNLQALILELRQVLEQQLTETQQQPVIQRSHLDQQYRLLIVDDDTTLAQQVATEAKLWGIESVIADCISAAREEIVCARPDVVLLDLCFPESAENGFALLAELTALHPPVPVLVITSQESFAERVKVARMGGKSFLQKPVFPSQIMEAIASIFQKSHAPEGKLLVVDDDAQILDIIRTLLEPWGFTLYLLDDPRQFWDTLEKSAPDMLILDAQMPNFSGIDLCQVVRNDPRWSNLPVLFISAQTDAQTVQQVFAAGADDYIHKPILEPELVARVLCRLERSQIHRKLAEIDPLTGISNRRKSVQDITRLLHLAQRQGKPFYFVILDLDHFKQINDQYGHDIGDRVLSELGKLLKQSFRSEDVVARWGGEEFVIGFYGITSKNALKRLNDLLETVQKLKFNTNNHQTFGITFSGGMAEYPKDGHSVEMLYHAADTALYQAKAAGRNQIFISS</sequence>
<dbReference type="Pfam" id="PF00486">
    <property type="entry name" value="Trans_reg_C"/>
    <property type="match status" value="1"/>
</dbReference>
<proteinExistence type="predicted"/>
<dbReference type="SUPFAM" id="SSF52172">
    <property type="entry name" value="CheY-like"/>
    <property type="match status" value="3"/>
</dbReference>
<evidence type="ECO:0000256" key="3">
    <source>
        <dbReference type="PROSITE-ProRule" id="PRU00169"/>
    </source>
</evidence>